<name>A0A0F9IKN6_9ZZZZ</name>
<protein>
    <submittedName>
        <fullName evidence="1">Uncharacterized protein</fullName>
    </submittedName>
</protein>
<dbReference type="EMBL" id="LAZR01012175">
    <property type="protein sequence ID" value="KKM28176.1"/>
    <property type="molecule type" value="Genomic_DNA"/>
</dbReference>
<reference evidence="1" key="1">
    <citation type="journal article" date="2015" name="Nature">
        <title>Complex archaea that bridge the gap between prokaryotes and eukaryotes.</title>
        <authorList>
            <person name="Spang A."/>
            <person name="Saw J.H."/>
            <person name="Jorgensen S.L."/>
            <person name="Zaremba-Niedzwiedzka K."/>
            <person name="Martijn J."/>
            <person name="Lind A.E."/>
            <person name="van Eijk R."/>
            <person name="Schleper C."/>
            <person name="Guy L."/>
            <person name="Ettema T.J."/>
        </authorList>
    </citation>
    <scope>NUCLEOTIDE SEQUENCE</scope>
</reference>
<evidence type="ECO:0000313" key="1">
    <source>
        <dbReference type="EMBL" id="KKM28176.1"/>
    </source>
</evidence>
<comment type="caution">
    <text evidence="1">The sequence shown here is derived from an EMBL/GenBank/DDBJ whole genome shotgun (WGS) entry which is preliminary data.</text>
</comment>
<proteinExistence type="predicted"/>
<organism evidence="1">
    <name type="scientific">marine sediment metagenome</name>
    <dbReference type="NCBI Taxonomy" id="412755"/>
    <lineage>
        <taxon>unclassified sequences</taxon>
        <taxon>metagenomes</taxon>
        <taxon>ecological metagenomes</taxon>
    </lineage>
</organism>
<sequence length="182" mass="20768">MNALCIYLNMNFDNCILATKKYSLKMAPSRDSSNKSIELDLPKERVTVNIDKLDLKVVNKLIGIKGNSKSSVICALVKEWISQNSEHIIKTWEIDLAGIRRQIIAEIKGVELVKELENYEKSTIEKFPELFEAAEEITVEEVAKMLKVNQVTIKKIVLLHNKELQNLGLNLKYKNEIIINKG</sequence>
<gene>
    <name evidence="1" type="ORF">LCGC14_1567280</name>
</gene>
<accession>A0A0F9IKN6</accession>
<dbReference type="AlphaFoldDB" id="A0A0F9IKN6"/>